<feature type="transmembrane region" description="Helical" evidence="8">
    <location>
        <begin position="115"/>
        <end position="137"/>
    </location>
</feature>
<feature type="transmembrane region" description="Helical" evidence="8">
    <location>
        <begin position="268"/>
        <end position="286"/>
    </location>
</feature>
<feature type="transmembrane region" description="Helical" evidence="8">
    <location>
        <begin position="293"/>
        <end position="315"/>
    </location>
</feature>
<evidence type="ECO:0000313" key="9">
    <source>
        <dbReference type="EMBL" id="MST31755.1"/>
    </source>
</evidence>
<feature type="region of interest" description="Disordered" evidence="7">
    <location>
        <begin position="425"/>
        <end position="493"/>
    </location>
</feature>
<keyword evidence="3" id="KW-1003">Cell membrane</keyword>
<feature type="transmembrane region" description="Helical" evidence="8">
    <location>
        <begin position="20"/>
        <end position="40"/>
    </location>
</feature>
<feature type="transmembrane region" description="Helical" evidence="8">
    <location>
        <begin position="359"/>
        <end position="379"/>
    </location>
</feature>
<evidence type="ECO:0000256" key="1">
    <source>
        <dbReference type="ARBA" id="ARBA00004651"/>
    </source>
</evidence>
<dbReference type="Pfam" id="PF05977">
    <property type="entry name" value="MFS_3"/>
    <property type="match status" value="1"/>
</dbReference>
<dbReference type="CDD" id="cd06173">
    <property type="entry name" value="MFS_MefA_like"/>
    <property type="match status" value="1"/>
</dbReference>
<comment type="subcellular location">
    <subcellularLocation>
        <location evidence="1">Cell membrane</location>
        <topology evidence="1">Multi-pass membrane protein</topology>
    </subcellularLocation>
</comment>
<protein>
    <submittedName>
        <fullName evidence="9">MFS transporter</fullName>
    </submittedName>
</protein>
<evidence type="ECO:0000256" key="5">
    <source>
        <dbReference type="ARBA" id="ARBA00022989"/>
    </source>
</evidence>
<feature type="transmembrane region" description="Helical" evidence="8">
    <location>
        <begin position="60"/>
        <end position="77"/>
    </location>
</feature>
<evidence type="ECO:0000256" key="8">
    <source>
        <dbReference type="SAM" id="Phobius"/>
    </source>
</evidence>
<dbReference type="Proteomes" id="UP000437736">
    <property type="component" value="Unassembled WGS sequence"/>
</dbReference>
<dbReference type="EMBL" id="WJHE01000129">
    <property type="protein sequence ID" value="MST31755.1"/>
    <property type="molecule type" value="Genomic_DNA"/>
</dbReference>
<proteinExistence type="predicted"/>
<sequence>MGRRRGGRAGRGLGRDFWLYFSGQAVSQLGSSFTTFALPLLVYRLTGSATNLALTTVAEFVPYLLFGLVLGAVVDRVNRRRMMLRADLARAAVIAVLPVLSMVGALATWNIYVVAFVQATLGILFSCGEFAAIPSLVDDQELVTANARVLAANNVGPILGPTIAGALVTFVPVAQLLFFDAGSFLVSVGCLAVIRRSFNAGTQRAAPAESVVRSLLADVGEGLRYVWGHPVLRSISLMMALINFVFSTVSAELVLFAKRALHASNSEVGFLFACGAAGIVVVSLLAGPIRRRLSFALTSLGALVVSGLTLTAMALAHSYPAALALWGASTGFGLLLNINTGALRQAIVPPQLFGRVASVGRVLAWSAIPVGSILGAAAIHATSVTAVYAVIGVLMAAIALTFALSPVAAGDRYLAEAAERQRIGATAPPEWPASPGGGTRRRPGPVARMQVRESGAAPGYSPDLQGATGSGARSRRSLPWRASNPRDGSQPSD</sequence>
<reference evidence="9 10" key="1">
    <citation type="submission" date="2019-11" db="EMBL/GenBank/DDBJ databases">
        <title>Acidiferrimicrobium australis gen. nov., sp. nov., an acidophilic and obligately heterotrophic, member of the Actinobacteria that catalyses dissimilatory oxido- reduction of iron isolated from metal-rich acidic water in Chile.</title>
        <authorList>
            <person name="Gonzalez D."/>
            <person name="Huber K."/>
            <person name="Hedrich S."/>
            <person name="Rojas-Villalobos C."/>
            <person name="Quatrini R."/>
            <person name="Dinamarca M.A."/>
            <person name="Schwarz A."/>
            <person name="Canales C."/>
            <person name="Nancucheo I."/>
        </authorList>
    </citation>
    <scope>NUCLEOTIDE SEQUENCE [LARGE SCALE GENOMIC DNA]</scope>
    <source>
        <strain evidence="9 10">USS-CCA1</strain>
    </source>
</reference>
<gene>
    <name evidence="9" type="ORF">GHK86_03305</name>
</gene>
<dbReference type="SUPFAM" id="SSF103473">
    <property type="entry name" value="MFS general substrate transporter"/>
    <property type="match status" value="1"/>
</dbReference>
<keyword evidence="2" id="KW-0813">Transport</keyword>
<dbReference type="PANTHER" id="PTHR23513:SF6">
    <property type="entry name" value="MAJOR FACILITATOR SUPERFAMILY ASSOCIATED DOMAIN-CONTAINING PROTEIN"/>
    <property type="match status" value="1"/>
</dbReference>
<feature type="transmembrane region" description="Helical" evidence="8">
    <location>
        <begin position="176"/>
        <end position="194"/>
    </location>
</feature>
<feature type="transmembrane region" description="Helical" evidence="8">
    <location>
        <begin position="89"/>
        <end position="109"/>
    </location>
</feature>
<feature type="transmembrane region" description="Helical" evidence="8">
    <location>
        <begin position="149"/>
        <end position="170"/>
    </location>
</feature>
<keyword evidence="5 8" id="KW-1133">Transmembrane helix</keyword>
<keyword evidence="4 8" id="KW-0812">Transmembrane</keyword>
<organism evidence="9 10">
    <name type="scientific">Acidiferrimicrobium australe</name>
    <dbReference type="NCBI Taxonomy" id="2664430"/>
    <lineage>
        <taxon>Bacteria</taxon>
        <taxon>Bacillati</taxon>
        <taxon>Actinomycetota</taxon>
        <taxon>Acidimicrobiia</taxon>
        <taxon>Acidimicrobiales</taxon>
        <taxon>Acidimicrobiaceae</taxon>
        <taxon>Acidiferrimicrobium</taxon>
    </lineage>
</organism>
<evidence type="ECO:0000313" key="10">
    <source>
        <dbReference type="Proteomes" id="UP000437736"/>
    </source>
</evidence>
<comment type="caution">
    <text evidence="9">The sequence shown here is derived from an EMBL/GenBank/DDBJ whole genome shotgun (WGS) entry which is preliminary data.</text>
</comment>
<dbReference type="PANTHER" id="PTHR23513">
    <property type="entry name" value="INTEGRAL MEMBRANE EFFLUX PROTEIN-RELATED"/>
    <property type="match status" value="1"/>
</dbReference>
<feature type="transmembrane region" description="Helical" evidence="8">
    <location>
        <begin position="385"/>
        <end position="404"/>
    </location>
</feature>
<evidence type="ECO:0000256" key="3">
    <source>
        <dbReference type="ARBA" id="ARBA00022475"/>
    </source>
</evidence>
<evidence type="ECO:0000256" key="4">
    <source>
        <dbReference type="ARBA" id="ARBA00022692"/>
    </source>
</evidence>
<keyword evidence="6 8" id="KW-0472">Membrane</keyword>
<keyword evidence="10" id="KW-1185">Reference proteome</keyword>
<dbReference type="InterPro" id="IPR036259">
    <property type="entry name" value="MFS_trans_sf"/>
</dbReference>
<evidence type="ECO:0000256" key="7">
    <source>
        <dbReference type="SAM" id="MobiDB-lite"/>
    </source>
</evidence>
<evidence type="ECO:0000256" key="2">
    <source>
        <dbReference type="ARBA" id="ARBA00022448"/>
    </source>
</evidence>
<feature type="transmembrane region" description="Helical" evidence="8">
    <location>
        <begin position="234"/>
        <end position="256"/>
    </location>
</feature>
<feature type="transmembrane region" description="Helical" evidence="8">
    <location>
        <begin position="321"/>
        <end position="338"/>
    </location>
</feature>
<dbReference type="InterPro" id="IPR010290">
    <property type="entry name" value="TM_effector"/>
</dbReference>
<name>A0ABW9QPL5_9ACTN</name>
<evidence type="ECO:0000256" key="6">
    <source>
        <dbReference type="ARBA" id="ARBA00023136"/>
    </source>
</evidence>
<dbReference type="Gene3D" id="1.20.1250.20">
    <property type="entry name" value="MFS general substrate transporter like domains"/>
    <property type="match status" value="1"/>
</dbReference>
<accession>A0ABW9QPL5</accession>